<name>A0A1I2FES4_9BACT</name>
<dbReference type="OrthoDB" id="1114031at2"/>
<keyword evidence="1" id="KW-0732">Signal</keyword>
<dbReference type="STRING" id="385682.SAMN05444380_12818"/>
<dbReference type="EMBL" id="FONA01000028">
    <property type="protein sequence ID" value="SFF03399.1"/>
    <property type="molecule type" value="Genomic_DNA"/>
</dbReference>
<feature type="signal peptide" evidence="1">
    <location>
        <begin position="1"/>
        <end position="17"/>
    </location>
</feature>
<accession>A0A1I2FES4</accession>
<evidence type="ECO:0000313" key="2">
    <source>
        <dbReference type="EMBL" id="SFF03399.1"/>
    </source>
</evidence>
<feature type="chain" id="PRO_5010293153" evidence="1">
    <location>
        <begin position="18"/>
        <end position="304"/>
    </location>
</feature>
<keyword evidence="3" id="KW-1185">Reference proteome</keyword>
<evidence type="ECO:0000313" key="3">
    <source>
        <dbReference type="Proteomes" id="UP000181976"/>
    </source>
</evidence>
<dbReference type="Proteomes" id="UP000181976">
    <property type="component" value="Unassembled WGS sequence"/>
</dbReference>
<proteinExistence type="predicted"/>
<dbReference type="eggNOG" id="ENOG5030W9H">
    <property type="taxonomic scope" value="Bacteria"/>
</dbReference>
<sequence>MKKLVIYLTLSTAVLFAACNEEDEVVPGADYVTPAFNVTAESVITTDAAIEDVVEAADYEADLYTGTFDILDDLSAEAMSDDQLKSSTERFRDRYRIGRPDITIEWTDGDYPRTVTLDYGEETELANGRIISGIIQIEVSAPLYTDSATRTITFTDFSVDSLIINGTIEKEYGVTEKEVFIVRDLTITLPDGLEIDCYAEVTRSWTEGMDTPFYHADDVLEITGYSNCTDSEGNEYRREITESLKKKGSCRFLVSGEVSYSVNGQVFGTVDYGDGTCDNIGYYTTSEGTKEFNIGRRIRMRLNN</sequence>
<gene>
    <name evidence="2" type="ORF">SAMN05444380_12818</name>
</gene>
<evidence type="ECO:0000256" key="1">
    <source>
        <dbReference type="SAM" id="SignalP"/>
    </source>
</evidence>
<dbReference type="InParanoid" id="A0A1I2FES4"/>
<organism evidence="2 3">
    <name type="scientific">Thermophagus xiamenensis</name>
    <dbReference type="NCBI Taxonomy" id="385682"/>
    <lineage>
        <taxon>Bacteria</taxon>
        <taxon>Pseudomonadati</taxon>
        <taxon>Bacteroidota</taxon>
        <taxon>Bacteroidia</taxon>
        <taxon>Marinilabiliales</taxon>
        <taxon>Marinilabiliaceae</taxon>
        <taxon>Thermophagus</taxon>
    </lineage>
</organism>
<dbReference type="AlphaFoldDB" id="A0A1I2FES4"/>
<protein>
    <submittedName>
        <fullName evidence="2">Uncharacterized protein</fullName>
    </submittedName>
</protein>
<dbReference type="PROSITE" id="PS51257">
    <property type="entry name" value="PROKAR_LIPOPROTEIN"/>
    <property type="match status" value="1"/>
</dbReference>
<reference evidence="2 3" key="1">
    <citation type="submission" date="2016-10" db="EMBL/GenBank/DDBJ databases">
        <authorList>
            <person name="de Groot N.N."/>
        </authorList>
    </citation>
    <scope>NUCLEOTIDE SEQUENCE [LARGE SCALE GENOMIC DNA]</scope>
    <source>
        <strain evidence="2 3">DSM 19012</strain>
    </source>
</reference>
<dbReference type="RefSeq" id="WP_010528619.1">
    <property type="nucleotide sequence ID" value="NZ_AFSL01000089.1"/>
</dbReference>